<dbReference type="AlphaFoldDB" id="A0AAV4LDR0"/>
<dbReference type="Gene3D" id="1.10.10.2910">
    <property type="match status" value="1"/>
</dbReference>
<proteinExistence type="predicted"/>
<dbReference type="InterPro" id="IPR010359">
    <property type="entry name" value="IrrE_HExxH"/>
</dbReference>
<organism evidence="2 3">
    <name type="scientific">Collibacillus ludicampi</name>
    <dbReference type="NCBI Taxonomy" id="2771369"/>
    <lineage>
        <taxon>Bacteria</taxon>
        <taxon>Bacillati</taxon>
        <taxon>Bacillota</taxon>
        <taxon>Bacilli</taxon>
        <taxon>Bacillales</taxon>
        <taxon>Alicyclobacillaceae</taxon>
        <taxon>Collibacillus</taxon>
    </lineage>
</organism>
<comment type="caution">
    <text evidence="2">The sequence shown here is derived from an EMBL/GenBank/DDBJ whole genome shotgun (WGS) entry which is preliminary data.</text>
</comment>
<gene>
    <name evidence="2" type="ORF">DNHGIG_14660</name>
</gene>
<evidence type="ECO:0000259" key="1">
    <source>
        <dbReference type="Pfam" id="PF06114"/>
    </source>
</evidence>
<dbReference type="Proteomes" id="UP001057291">
    <property type="component" value="Unassembled WGS sequence"/>
</dbReference>
<keyword evidence="3" id="KW-1185">Reference proteome</keyword>
<name>A0AAV4LDR0_9BACL</name>
<feature type="domain" description="IrrE N-terminal-like" evidence="1">
    <location>
        <begin position="39"/>
        <end position="152"/>
    </location>
</feature>
<evidence type="ECO:0000313" key="2">
    <source>
        <dbReference type="EMBL" id="GIM45917.1"/>
    </source>
</evidence>
<protein>
    <recommendedName>
        <fullName evidence="1">IrrE N-terminal-like domain-containing protein</fullName>
    </recommendedName>
</protein>
<reference evidence="2" key="1">
    <citation type="journal article" date="2023" name="Int. J. Syst. Evol. Microbiol.">
        <title>Collibacillus ludicampi gen. nov., sp. nov., a new soil bacterium of the family Alicyclobacillaceae.</title>
        <authorList>
            <person name="Jojima T."/>
            <person name="Ioku Y."/>
            <person name="Fukuta Y."/>
            <person name="Shirasaka N."/>
            <person name="Matsumura Y."/>
            <person name="Mori M."/>
        </authorList>
    </citation>
    <scope>NUCLEOTIDE SEQUENCE</scope>
    <source>
        <strain evidence="2">TP075</strain>
    </source>
</reference>
<accession>A0AAV4LDR0</accession>
<dbReference type="RefSeq" id="WP_282199077.1">
    <property type="nucleotide sequence ID" value="NZ_BOQE01000001.1"/>
</dbReference>
<sequence>MLELEHYRPTALESAVVSFYKKKGITNPCDINLEVFAYDAGIWIHELPMPSTNYHFKHGYTIVLDNRLPYKQQRVELAHELGHILLHCGRQEFMTDDFRALQEWQADRFAMYALAPTFMIGNYLDYAYSREQLVSHLADVFNVPDVFMDTRLDLLEQRIRTLAAEAKLAEAIREASASYDYSFRHPLNHRIEYLVRDGQVIGRRRRAEI</sequence>
<dbReference type="EMBL" id="BOQE01000001">
    <property type="protein sequence ID" value="GIM45917.1"/>
    <property type="molecule type" value="Genomic_DNA"/>
</dbReference>
<evidence type="ECO:0000313" key="3">
    <source>
        <dbReference type="Proteomes" id="UP001057291"/>
    </source>
</evidence>
<dbReference type="Pfam" id="PF06114">
    <property type="entry name" value="Peptidase_M78"/>
    <property type="match status" value="1"/>
</dbReference>